<evidence type="ECO:0000259" key="1">
    <source>
        <dbReference type="Pfam" id="PF01882"/>
    </source>
</evidence>
<dbReference type="InterPro" id="IPR002881">
    <property type="entry name" value="DUF58"/>
</dbReference>
<dbReference type="EMBL" id="DVHF01000082">
    <property type="protein sequence ID" value="HIR57440.1"/>
    <property type="molecule type" value="Genomic_DNA"/>
</dbReference>
<organism evidence="2 3">
    <name type="scientific">Candidatus Gallacutalibacter pullicola</name>
    <dbReference type="NCBI Taxonomy" id="2840830"/>
    <lineage>
        <taxon>Bacteria</taxon>
        <taxon>Bacillati</taxon>
        <taxon>Bacillota</taxon>
        <taxon>Clostridia</taxon>
        <taxon>Eubacteriales</taxon>
        <taxon>Candidatus Gallacutalibacter</taxon>
    </lineage>
</organism>
<dbReference type="PANTHER" id="PTHR34351">
    <property type="entry name" value="SLR1927 PROTEIN-RELATED"/>
    <property type="match status" value="1"/>
</dbReference>
<proteinExistence type="predicted"/>
<feature type="domain" description="DUF58" evidence="1">
    <location>
        <begin position="182"/>
        <end position="296"/>
    </location>
</feature>
<dbReference type="AlphaFoldDB" id="A0A9D1DR04"/>
<protein>
    <submittedName>
        <fullName evidence="2">DUF58 domain-containing protein</fullName>
    </submittedName>
</protein>
<dbReference type="PANTHER" id="PTHR34351:SF2">
    <property type="entry name" value="DUF58 DOMAIN-CONTAINING PROTEIN"/>
    <property type="match status" value="1"/>
</dbReference>
<sequence>MEFIILVLLAAAVFWLEGWLYRHFGARGLQYRCYLSASEVFEGDEIELVEELTNAKLLPMPWLKAEITASRFLEFAGTQSVVTDQTRFVSSFFSLRGYQKVVRRWKVKCLKFGTYSVERIVLVSSDLLGLESISHPAGLSASVRVLPRPAPLEELEQQYQKPLGELVVRRRFLPDPFFAAGVREYSEFDPMTHIHWNASAREGRLMVRDCESTAQQNISVILNMQSQAEERRIPVNIPAVENCIRICAACFDQTIATGIPLRFLTNGTVEDDENAVTITQERWGREHVMDLLRVLSGLRIVSTRKFPEFLWESAAALETTDIVLVSTYLDSEIAAFAQDRVMRGISVRLLILYPPDGEIVLPDCPVLYLYDTAFSERGEPHEQPEQPTRPAGDD</sequence>
<reference evidence="2" key="2">
    <citation type="journal article" date="2021" name="PeerJ">
        <title>Extensive microbial diversity within the chicken gut microbiome revealed by metagenomics and culture.</title>
        <authorList>
            <person name="Gilroy R."/>
            <person name="Ravi A."/>
            <person name="Getino M."/>
            <person name="Pursley I."/>
            <person name="Horton D.L."/>
            <person name="Alikhan N.F."/>
            <person name="Baker D."/>
            <person name="Gharbi K."/>
            <person name="Hall N."/>
            <person name="Watson M."/>
            <person name="Adriaenssens E.M."/>
            <person name="Foster-Nyarko E."/>
            <person name="Jarju S."/>
            <person name="Secka A."/>
            <person name="Antonio M."/>
            <person name="Oren A."/>
            <person name="Chaudhuri R.R."/>
            <person name="La Ragione R."/>
            <person name="Hildebrand F."/>
            <person name="Pallen M.J."/>
        </authorList>
    </citation>
    <scope>NUCLEOTIDE SEQUENCE</scope>
    <source>
        <strain evidence="2">ChiSjej1B19-7085</strain>
    </source>
</reference>
<accession>A0A9D1DR04</accession>
<dbReference type="Proteomes" id="UP000886785">
    <property type="component" value="Unassembled WGS sequence"/>
</dbReference>
<dbReference type="Pfam" id="PF01882">
    <property type="entry name" value="DUF58"/>
    <property type="match status" value="1"/>
</dbReference>
<evidence type="ECO:0000313" key="3">
    <source>
        <dbReference type="Proteomes" id="UP000886785"/>
    </source>
</evidence>
<evidence type="ECO:0000313" key="2">
    <source>
        <dbReference type="EMBL" id="HIR57440.1"/>
    </source>
</evidence>
<reference evidence="2" key="1">
    <citation type="submission" date="2020-10" db="EMBL/GenBank/DDBJ databases">
        <authorList>
            <person name="Gilroy R."/>
        </authorList>
    </citation>
    <scope>NUCLEOTIDE SEQUENCE</scope>
    <source>
        <strain evidence="2">ChiSjej1B19-7085</strain>
    </source>
</reference>
<gene>
    <name evidence="2" type="ORF">IAA54_07200</name>
</gene>
<name>A0A9D1DR04_9FIRM</name>
<comment type="caution">
    <text evidence="2">The sequence shown here is derived from an EMBL/GenBank/DDBJ whole genome shotgun (WGS) entry which is preliminary data.</text>
</comment>